<dbReference type="EMBL" id="KJ094032">
    <property type="protein sequence ID" value="AHL19627.1"/>
    <property type="molecule type" value="Genomic_DNA"/>
</dbReference>
<accession>A0A059T7F0</accession>
<dbReference type="Proteomes" id="UP000185281">
    <property type="component" value="Segment"/>
</dbReference>
<organism evidence="1 2">
    <name type="scientific">Enterococcus phage VD13</name>
    <dbReference type="NCBI Taxonomy" id="1458851"/>
    <lineage>
        <taxon>Viruses</taxon>
        <taxon>Duplodnaviria</taxon>
        <taxon>Heunggongvirae</taxon>
        <taxon>Uroviricota</taxon>
        <taxon>Caudoviricetes</taxon>
        <taxon>Saphexavirus</taxon>
        <taxon>Saphexavirus VD13</taxon>
    </lineage>
</organism>
<sequence length="41" mass="4807">MNVESMKSEKAWNRAIVKAEQEAAKKKMERLAKMRAKSNRK</sequence>
<reference evidence="1 2" key="1">
    <citation type="journal article" date="2014" name="Appl. Environ. Microbiol.">
        <title>Comparative genomic and morphological analysis of Listeria phages isolated from farm environments.</title>
        <authorList>
            <person name="Denes T."/>
            <person name="Vongkamjan K."/>
            <person name="Ackermann H.W."/>
            <person name="Moreno Switt A.I."/>
            <person name="Wiedmann M."/>
            <person name="den Bakker H.C."/>
        </authorList>
    </citation>
    <scope>NUCLEOTIDE SEQUENCE [LARGE SCALE GENOMIC DNA]</scope>
</reference>
<evidence type="ECO:0000313" key="2">
    <source>
        <dbReference type="Proteomes" id="UP000185281"/>
    </source>
</evidence>
<name>A0A059T7F0_9CAUD</name>
<evidence type="ECO:0000313" key="1">
    <source>
        <dbReference type="EMBL" id="AHL19627.1"/>
    </source>
</evidence>
<proteinExistence type="predicted"/>
<gene>
    <name evidence="1" type="ORF">VD13_042</name>
</gene>
<protein>
    <submittedName>
        <fullName evidence="1">Uncharacterized protein</fullName>
    </submittedName>
</protein>
<keyword evidence="2" id="KW-1185">Reference proteome</keyword>